<dbReference type="PRINTS" id="PR00767">
    <property type="entry name" value="DBMONOXGNASE"/>
</dbReference>
<feature type="region of interest" description="Disordered" evidence="9">
    <location>
        <begin position="1689"/>
        <end position="1730"/>
    </location>
</feature>
<dbReference type="SMART" id="SM00664">
    <property type="entry name" value="DoH"/>
    <property type="match status" value="1"/>
</dbReference>
<evidence type="ECO:0000256" key="5">
    <source>
        <dbReference type="ARBA" id="ARBA00023008"/>
    </source>
</evidence>
<dbReference type="GO" id="GO:0042421">
    <property type="term" value="P:norepinephrine biosynthetic process"/>
    <property type="evidence" value="ECO:0007669"/>
    <property type="project" value="TreeGrafter"/>
</dbReference>
<dbReference type="PANTHER" id="PTHR10157">
    <property type="entry name" value="DOPAMINE BETA HYDROXYLASE RELATED"/>
    <property type="match status" value="1"/>
</dbReference>
<feature type="compositionally biased region" description="Basic and acidic residues" evidence="9">
    <location>
        <begin position="1069"/>
        <end position="1082"/>
    </location>
</feature>
<dbReference type="InterPro" id="IPR028460">
    <property type="entry name" value="Tbh/DBH"/>
</dbReference>
<keyword evidence="10" id="KW-0472">Membrane</keyword>
<evidence type="ECO:0000256" key="1">
    <source>
        <dbReference type="ARBA" id="ARBA00001973"/>
    </source>
</evidence>
<dbReference type="GO" id="GO:0005615">
    <property type="term" value="C:extracellular space"/>
    <property type="evidence" value="ECO:0007669"/>
    <property type="project" value="TreeGrafter"/>
</dbReference>
<dbReference type="InterPro" id="IPR014784">
    <property type="entry name" value="Cu2_ascorb_mOase-like_C"/>
</dbReference>
<accession>A0A7M7MTE9</accession>
<feature type="compositionally biased region" description="Basic and acidic residues" evidence="9">
    <location>
        <begin position="1718"/>
        <end position="1730"/>
    </location>
</feature>
<feature type="signal peptide" evidence="11">
    <location>
        <begin position="1"/>
        <end position="18"/>
    </location>
</feature>
<dbReference type="Gene3D" id="2.60.120.230">
    <property type="match status" value="1"/>
</dbReference>
<dbReference type="Pfam" id="PF03351">
    <property type="entry name" value="DOMON"/>
    <property type="match status" value="1"/>
</dbReference>
<dbReference type="GO" id="GO:0004500">
    <property type="term" value="F:dopamine beta-monooxygenase activity"/>
    <property type="evidence" value="ECO:0007669"/>
    <property type="project" value="InterPro"/>
</dbReference>
<organism evidence="13">
    <name type="scientific">Apis mellifera</name>
    <name type="common">Honeybee</name>
    <dbReference type="NCBI Taxonomy" id="7460"/>
    <lineage>
        <taxon>Eukaryota</taxon>
        <taxon>Metazoa</taxon>
        <taxon>Ecdysozoa</taxon>
        <taxon>Arthropoda</taxon>
        <taxon>Hexapoda</taxon>
        <taxon>Insecta</taxon>
        <taxon>Pterygota</taxon>
        <taxon>Neoptera</taxon>
        <taxon>Endopterygota</taxon>
        <taxon>Hymenoptera</taxon>
        <taxon>Apocrita</taxon>
        <taxon>Aculeata</taxon>
        <taxon>Apoidea</taxon>
        <taxon>Anthophila</taxon>
        <taxon>Apidae</taxon>
        <taxon>Apis</taxon>
    </lineage>
</organism>
<reference evidence="15" key="2">
    <citation type="submission" date="2025-04" db="UniProtKB">
        <authorList>
            <consortium name="RefSeq"/>
        </authorList>
    </citation>
    <scope>IDENTIFICATION</scope>
    <source>
        <strain evidence="15">DH4</strain>
        <tissue evidence="15">Whole body</tissue>
    </source>
</reference>
<feature type="region of interest" description="Disordered" evidence="9">
    <location>
        <begin position="1007"/>
        <end position="1097"/>
    </location>
</feature>
<keyword evidence="4" id="KW-0560">Oxidoreductase</keyword>
<evidence type="ECO:0000256" key="10">
    <source>
        <dbReference type="SAM" id="Phobius"/>
    </source>
</evidence>
<evidence type="ECO:0000256" key="6">
    <source>
        <dbReference type="ARBA" id="ARBA00023033"/>
    </source>
</evidence>
<feature type="chain" id="PRO_5044660676" evidence="11">
    <location>
        <begin position="19"/>
        <end position="1878"/>
    </location>
</feature>
<reference evidence="13" key="1">
    <citation type="submission" date="2021-01" db="UniProtKB">
        <authorList>
            <consortium name="EnsemblMetazoa"/>
        </authorList>
    </citation>
    <scope>IDENTIFICATION</scope>
    <source>
        <strain evidence="13">DH4</strain>
    </source>
</reference>
<feature type="transmembrane region" description="Helical" evidence="10">
    <location>
        <begin position="1840"/>
        <end position="1860"/>
    </location>
</feature>
<evidence type="ECO:0000313" key="14">
    <source>
        <dbReference type="Proteomes" id="UP000005203"/>
    </source>
</evidence>
<evidence type="ECO:0000256" key="4">
    <source>
        <dbReference type="ARBA" id="ARBA00023002"/>
    </source>
</evidence>
<feature type="compositionally biased region" description="Basic and acidic residues" evidence="9">
    <location>
        <begin position="1563"/>
        <end position="1599"/>
    </location>
</feature>
<dbReference type="Gene3D" id="2.60.120.310">
    <property type="entry name" value="Copper type II, ascorbate-dependent monooxygenase, N-terminal domain"/>
    <property type="match status" value="1"/>
</dbReference>
<dbReference type="SUPFAM" id="SSF49742">
    <property type="entry name" value="PHM/PNGase F"/>
    <property type="match status" value="2"/>
</dbReference>
<feature type="transmembrane region" description="Helical" evidence="10">
    <location>
        <begin position="950"/>
        <end position="969"/>
    </location>
</feature>
<keyword evidence="10" id="KW-1133">Transmembrane helix</keyword>
<dbReference type="Pfam" id="PF01082">
    <property type="entry name" value="Cu2_monooxygen"/>
    <property type="match status" value="1"/>
</dbReference>
<dbReference type="EnsemblMetazoa" id="XM_026444930">
    <property type="protein sequence ID" value="XP_026300715"/>
    <property type="gene ID" value="LOC726997"/>
</dbReference>
<evidence type="ECO:0000256" key="2">
    <source>
        <dbReference type="ARBA" id="ARBA00010676"/>
    </source>
</evidence>
<dbReference type="InterPro" id="IPR008977">
    <property type="entry name" value="PHM/PNGase_F_dom_sf"/>
</dbReference>
<dbReference type="GO" id="GO:0006589">
    <property type="term" value="P:octopamine biosynthetic process"/>
    <property type="evidence" value="ECO:0007669"/>
    <property type="project" value="TreeGrafter"/>
</dbReference>
<dbReference type="KEGG" id="ame:726997"/>
<dbReference type="GO" id="GO:0030667">
    <property type="term" value="C:secretory granule membrane"/>
    <property type="evidence" value="ECO:0007669"/>
    <property type="project" value="TreeGrafter"/>
</dbReference>
<evidence type="ECO:0000256" key="8">
    <source>
        <dbReference type="ARBA" id="ARBA00023180"/>
    </source>
</evidence>
<proteinExistence type="inferred from homology"/>
<dbReference type="FunFam" id="2.60.120.310:FF:000004">
    <property type="entry name" value="DBH-like monooxygenase protein 1"/>
    <property type="match status" value="1"/>
</dbReference>
<name>A0A7M7MTE9_APIME</name>
<feature type="compositionally biased region" description="Basic and acidic residues" evidence="9">
    <location>
        <begin position="1625"/>
        <end position="1673"/>
    </location>
</feature>
<keyword evidence="14" id="KW-1185">Reference proteome</keyword>
<dbReference type="GO" id="GO:0005507">
    <property type="term" value="F:copper ion binding"/>
    <property type="evidence" value="ECO:0007669"/>
    <property type="project" value="InterPro"/>
</dbReference>
<dbReference type="InterPro" id="IPR005018">
    <property type="entry name" value="DOMON_domain"/>
</dbReference>
<keyword evidence="5" id="KW-0186">Copper</keyword>
<feature type="compositionally biased region" description="Basic and acidic residues" evidence="9">
    <location>
        <begin position="1754"/>
        <end position="1766"/>
    </location>
</feature>
<feature type="region of interest" description="Disordered" evidence="9">
    <location>
        <begin position="1435"/>
        <end position="1479"/>
    </location>
</feature>
<gene>
    <name evidence="15" type="primary">LOC726997</name>
</gene>
<dbReference type="OrthoDB" id="10003276at2759"/>
<feature type="region of interest" description="Disordered" evidence="9">
    <location>
        <begin position="1136"/>
        <end position="1155"/>
    </location>
</feature>
<dbReference type="SUPFAM" id="SSF49344">
    <property type="entry name" value="CBD9-like"/>
    <property type="match status" value="1"/>
</dbReference>
<dbReference type="GeneID" id="726997"/>
<evidence type="ECO:0000313" key="13">
    <source>
        <dbReference type="EnsemblMetazoa" id="XP_026300715"/>
    </source>
</evidence>
<keyword evidence="3" id="KW-0479">Metal-binding</keyword>
<dbReference type="GO" id="GO:0042420">
    <property type="term" value="P:dopamine catabolic process"/>
    <property type="evidence" value="ECO:0007669"/>
    <property type="project" value="TreeGrafter"/>
</dbReference>
<evidence type="ECO:0000313" key="15">
    <source>
        <dbReference type="RefSeq" id="XP_026300715.1"/>
    </source>
</evidence>
<dbReference type="Pfam" id="PF03712">
    <property type="entry name" value="Cu2_monoox_C"/>
    <property type="match status" value="1"/>
</dbReference>
<feature type="compositionally biased region" description="Low complexity" evidence="9">
    <location>
        <begin position="1016"/>
        <end position="1033"/>
    </location>
</feature>
<dbReference type="RefSeq" id="XP_026300715.1">
    <property type="nucleotide sequence ID" value="XM_026444930.1"/>
</dbReference>
<evidence type="ECO:0000256" key="11">
    <source>
        <dbReference type="SAM" id="SignalP"/>
    </source>
</evidence>
<feature type="compositionally biased region" description="Basic and acidic residues" evidence="9">
    <location>
        <begin position="1435"/>
        <end position="1468"/>
    </location>
</feature>
<keyword evidence="7" id="KW-1015">Disulfide bond</keyword>
<comment type="cofactor">
    <cofactor evidence="1">
        <name>Cu(2+)</name>
        <dbReference type="ChEBI" id="CHEBI:29036"/>
    </cofactor>
</comment>
<dbReference type="Gene3D" id="2.60.40.1210">
    <property type="entry name" value="Cellobiose dehydrogenase, cytochrome domain"/>
    <property type="match status" value="1"/>
</dbReference>
<keyword evidence="11" id="KW-0732">Signal</keyword>
<feature type="region of interest" description="Disordered" evidence="9">
    <location>
        <begin position="1242"/>
        <end position="1277"/>
    </location>
</feature>
<dbReference type="CDD" id="cd09631">
    <property type="entry name" value="DOMON_DOH"/>
    <property type="match status" value="1"/>
</dbReference>
<feature type="compositionally biased region" description="Polar residues" evidence="9">
    <location>
        <begin position="1083"/>
        <end position="1093"/>
    </location>
</feature>
<feature type="region of interest" description="Disordered" evidence="9">
    <location>
        <begin position="1563"/>
        <end position="1673"/>
    </location>
</feature>
<evidence type="ECO:0000256" key="9">
    <source>
        <dbReference type="SAM" id="MobiDB-lite"/>
    </source>
</evidence>
<feature type="compositionally biased region" description="Basic and acidic residues" evidence="9">
    <location>
        <begin position="1037"/>
        <end position="1062"/>
    </location>
</feature>
<comment type="similarity">
    <text evidence="2">Belongs to the copper type II ascorbate-dependent monooxygenase family.</text>
</comment>
<keyword evidence="10" id="KW-0812">Transmembrane</keyword>
<evidence type="ECO:0000256" key="3">
    <source>
        <dbReference type="ARBA" id="ARBA00022723"/>
    </source>
</evidence>
<evidence type="ECO:0000256" key="7">
    <source>
        <dbReference type="ARBA" id="ARBA00023157"/>
    </source>
</evidence>
<dbReference type="InterPro" id="IPR024548">
    <property type="entry name" value="Cu2_monoox_C"/>
</dbReference>
<dbReference type="Proteomes" id="UP000005203">
    <property type="component" value="Linkage group LG14"/>
</dbReference>
<feature type="compositionally biased region" description="Basic and acidic residues" evidence="9">
    <location>
        <begin position="1607"/>
        <end position="1617"/>
    </location>
</feature>
<dbReference type="PANTHER" id="PTHR10157:SF23">
    <property type="entry name" value="MOXD1 HOMOLOG 1"/>
    <property type="match status" value="1"/>
</dbReference>
<feature type="transmembrane region" description="Helical" evidence="10">
    <location>
        <begin position="920"/>
        <end position="938"/>
    </location>
</feature>
<feature type="domain" description="DOMON" evidence="12">
    <location>
        <begin position="291"/>
        <end position="409"/>
    </location>
</feature>
<dbReference type="InterPro" id="IPR045266">
    <property type="entry name" value="DOH_DOMON"/>
</dbReference>
<feature type="compositionally biased region" description="Basic and acidic residues" evidence="9">
    <location>
        <begin position="1689"/>
        <end position="1709"/>
    </location>
</feature>
<dbReference type="InterPro" id="IPR000323">
    <property type="entry name" value="Cu2_ascorb_mOase_N"/>
</dbReference>
<accession>A0A8B8H9K7</accession>
<dbReference type="FunFam" id="2.60.120.230:FF:000001">
    <property type="entry name" value="Monooxygenase, DBH-like 1"/>
    <property type="match status" value="1"/>
</dbReference>
<protein>
    <submittedName>
        <fullName evidence="15">Uncharacterized protein LOC726997</fullName>
    </submittedName>
</protein>
<dbReference type="PROSITE" id="PS50836">
    <property type="entry name" value="DOMON"/>
    <property type="match status" value="1"/>
</dbReference>
<dbReference type="InterPro" id="IPR000945">
    <property type="entry name" value="DBH-like"/>
</dbReference>
<evidence type="ECO:0000259" key="12">
    <source>
        <dbReference type="PROSITE" id="PS50836"/>
    </source>
</evidence>
<keyword evidence="8" id="KW-0325">Glycoprotein</keyword>
<keyword evidence="6" id="KW-0503">Monooxygenase</keyword>
<sequence>MLLLRLIVVSSLCWVARCDLLDLYVQHMDEAMKTLAYRSRHHRPRDVRIRRSVREEQPLLRIGATFKKQRLDVDKDWYAQWKAKRKILPYKEDGLDFPNSREENLDPNQHELVNHNPARLRGESGEETTTTTRRRYAINNEQTTDHELEIEVSKEESTRRSDHVDTSFLEQRMSIDKEDRSRGIESREETTQTMDFRRDIENVGNSQYEIIGEGSNIHRLDDPILKGIPKSRDRVPKKYIPATDKLAKLFFRGHAKYVANSEEGGVDKKNRGRRSVKEPRFTRREMLDDDGEVVLEWDPSDEEMVTFKVTAKTLGYVGIGFNEKNHMKGADILLAWVDDHTGTVNLLDSHGIEEPEAALVTDTSQDVKVLGGSQNQTHTSVIFSRSWQTCDPQDHRLTGDTIRVLWALHSSDPELNTAIWPGDKRGGRALRLKTPAPHAPPRYTEDIKHWDVKLNQPPVSDNVDTTYWCKIFKAPHKEKHHMIGYTPLVEKENEDLVHHIILYECASTLPILGQHARIVGAPCYSPTMPREWESCLQPVLAWARGSTGEWLPEHVGISIAEHSEGSYYMLEVHYNNPSMRKVVDSSGVRLHLTPKLRPQEAGILVAGVAVSPLHLIPPKQKEYATAGYCTPHCTHTMFPESGVNIVSVVLHSHLAGRRLSLKHIRQGKELPRIVEDNHFDFEYQQSHTLEKEVKVLPGDELVAECVYGTLDRTKPTLGGYAASQEMCLAFVVHYPRTPLAACYSMTPLKHLFKTLGVYSFKGVTMDHLEKLFLTTRTDAVTIPSTGQQQLPIYPATRPSEDIDEELIREAKSALRAVKDYTLEQDNENVFSRLIIEEPEEFRGRTLAEHMLALPWTEELLARAIEQNLYHGRHMTFCRKRDDKLALPADIQTFPNYTELPEANETMCTEMAKLSNASGRMSYLDIATFLAILTIVTIMRRTRYVALPVRAWHYVGLLVVSLACLTLGLVSRDKEGRAGSLAGPELKHQAPHEVDACPNLTPFTKMPSCSSFEQDQTRISMTTRRTSITPNLRLSRSRSLDRISGDARSREDVRSVERSDRRWTTSIENNLRRSAESRLRESQDPSTRSRNSRAALQERRTLLERSIDRRREMNGRVDDSRDRVRLTRSLERLASTDFRRERSDRSSRDADRRNRVQLGRDSRLEEIRRSVTVGLEQRGNREKVGRLDERRNERRESSIRSLKRFADEMERRERNNRLNLVRERRDSRLEAFERDIIRDSSRDRSSERRMLVDSKRNSERRSASVESRNREEMNGDRRLMEQRANRRLVEQGTDRRLVERRADRRLMERRADRVGEQNVDRRLSEERADRRLIERRMDRQVMERRTDRRIMDQRVDRSVERKANQRLLEQRTDRRLMDQRVDRSVERKANQRLVEQRTDRRLMDQRTDRSVERKANQYLVEQRTERRLMDQRIDRRSMERKANQRLVEQRTDRRLTDQRTDRRSMERKAGQPLMEQRTDRRLMESKANQRLVEQRTDRRLMEQRVDRRLMDQRTDRSMERKTNQRLMEQRTDRRLMEPKANQRLIEQRADRRLMEQKANQRLMEQRTDRRLMEQRADRRSIERKANQRLMEQRTDRRLMESKANQRVVEQRTDRRLMDQRANQRLMEQRTDRRLMEQRADRRSMERKANERLVEQRTDRRLMEQRADRRLMEQRADRRLMERRLTELRTDRRDLNSKRSTRQRVDIDGQRRTSNTLRANDIRTNQKEQRDAERAVLIFSRDRSLNDIKRSRSVDREYVRSVDRDSRSRRQSNSRDLSEDSTFIRRRIRSSRLQERNSRIPVNTRSLAMRDKVLTHNNNEYVPGMGGTEFLKQEGHVISFDIIRQAFVIGLCTMYGLSIFYGKRSFIRNFVRQAPQFIPW</sequence>
<dbReference type="InterPro" id="IPR036939">
    <property type="entry name" value="Cu2_ascorb_mOase_N_sf"/>
</dbReference>
<feature type="region of interest" description="Disordered" evidence="9">
    <location>
        <begin position="1754"/>
        <end position="1778"/>
    </location>
</feature>